<evidence type="ECO:0000256" key="3">
    <source>
        <dbReference type="ARBA" id="ARBA00023163"/>
    </source>
</evidence>
<dbReference type="CDD" id="cd07377">
    <property type="entry name" value="WHTH_GntR"/>
    <property type="match status" value="1"/>
</dbReference>
<dbReference type="SUPFAM" id="SSF46785">
    <property type="entry name" value="Winged helix' DNA-binding domain"/>
    <property type="match status" value="1"/>
</dbReference>
<evidence type="ECO:0000313" key="6">
    <source>
        <dbReference type="Proteomes" id="UP000199664"/>
    </source>
</evidence>
<keyword evidence="1" id="KW-0805">Transcription regulation</keyword>
<feature type="domain" description="HTH gntR-type" evidence="4">
    <location>
        <begin position="20"/>
        <end position="88"/>
    </location>
</feature>
<keyword evidence="3" id="KW-0804">Transcription</keyword>
<dbReference type="SUPFAM" id="SSF64288">
    <property type="entry name" value="Chorismate lyase-like"/>
    <property type="match status" value="1"/>
</dbReference>
<dbReference type="EMBL" id="FOAN01000005">
    <property type="protein sequence ID" value="SEL79097.1"/>
    <property type="molecule type" value="Genomic_DNA"/>
</dbReference>
<dbReference type="Pfam" id="PF07702">
    <property type="entry name" value="UTRA"/>
    <property type="match status" value="1"/>
</dbReference>
<dbReference type="SMART" id="SM00345">
    <property type="entry name" value="HTH_GNTR"/>
    <property type="match status" value="1"/>
</dbReference>
<protein>
    <submittedName>
        <fullName evidence="5">Transcriptional regulator, GntR family</fullName>
    </submittedName>
</protein>
<evidence type="ECO:0000256" key="2">
    <source>
        <dbReference type="ARBA" id="ARBA00023125"/>
    </source>
</evidence>
<dbReference type="Proteomes" id="UP000199664">
    <property type="component" value="Unassembled WGS sequence"/>
</dbReference>
<dbReference type="InterPro" id="IPR011663">
    <property type="entry name" value="UTRA"/>
</dbReference>
<dbReference type="InterPro" id="IPR028978">
    <property type="entry name" value="Chorismate_lyase_/UTRA_dom_sf"/>
</dbReference>
<dbReference type="InterPro" id="IPR036388">
    <property type="entry name" value="WH-like_DNA-bd_sf"/>
</dbReference>
<dbReference type="InterPro" id="IPR000524">
    <property type="entry name" value="Tscrpt_reg_HTH_GntR"/>
</dbReference>
<accession>A0A1H7T5M1</accession>
<organism evidence="5 6">
    <name type="scientific">Bosea lupini</name>
    <dbReference type="NCBI Taxonomy" id="1036779"/>
    <lineage>
        <taxon>Bacteria</taxon>
        <taxon>Pseudomonadati</taxon>
        <taxon>Pseudomonadota</taxon>
        <taxon>Alphaproteobacteria</taxon>
        <taxon>Hyphomicrobiales</taxon>
        <taxon>Boseaceae</taxon>
        <taxon>Bosea</taxon>
    </lineage>
</organism>
<keyword evidence="6" id="KW-1185">Reference proteome</keyword>
<evidence type="ECO:0000259" key="4">
    <source>
        <dbReference type="PROSITE" id="PS50949"/>
    </source>
</evidence>
<dbReference type="InterPro" id="IPR050679">
    <property type="entry name" value="Bact_HTH_transcr_reg"/>
</dbReference>
<name>A0A1H7T5M1_9HYPH</name>
<dbReference type="SMART" id="SM00866">
    <property type="entry name" value="UTRA"/>
    <property type="match status" value="1"/>
</dbReference>
<keyword evidence="2" id="KW-0238">DNA-binding</keyword>
<reference evidence="6" key="1">
    <citation type="submission" date="2016-10" db="EMBL/GenBank/DDBJ databases">
        <authorList>
            <person name="Varghese N."/>
            <person name="Submissions S."/>
        </authorList>
    </citation>
    <scope>NUCLEOTIDE SEQUENCE [LARGE SCALE GENOMIC DNA]</scope>
    <source>
        <strain evidence="6">LMG 26383,CCUG 61248,R- 45681</strain>
    </source>
</reference>
<dbReference type="PROSITE" id="PS50949">
    <property type="entry name" value="HTH_GNTR"/>
    <property type="match status" value="1"/>
</dbReference>
<dbReference type="Gene3D" id="3.40.1410.10">
    <property type="entry name" value="Chorismate lyase-like"/>
    <property type="match status" value="1"/>
</dbReference>
<dbReference type="STRING" id="1036779.SAMN04515666_105330"/>
<dbReference type="GO" id="GO:0045892">
    <property type="term" value="P:negative regulation of DNA-templated transcription"/>
    <property type="evidence" value="ECO:0007669"/>
    <property type="project" value="TreeGrafter"/>
</dbReference>
<proteinExistence type="predicted"/>
<dbReference type="InterPro" id="IPR036390">
    <property type="entry name" value="WH_DNA-bd_sf"/>
</dbReference>
<dbReference type="GO" id="GO:0003677">
    <property type="term" value="F:DNA binding"/>
    <property type="evidence" value="ECO:0007669"/>
    <property type="project" value="UniProtKB-KW"/>
</dbReference>
<dbReference type="PANTHER" id="PTHR44846">
    <property type="entry name" value="MANNOSYL-D-GLYCERATE TRANSPORT/METABOLISM SYSTEM REPRESSOR MNGR-RELATED"/>
    <property type="match status" value="1"/>
</dbReference>
<dbReference type="OrthoDB" id="9794015at2"/>
<dbReference type="AlphaFoldDB" id="A0A1H7T5M1"/>
<dbReference type="Pfam" id="PF00392">
    <property type="entry name" value="GntR"/>
    <property type="match status" value="1"/>
</dbReference>
<dbReference type="Gene3D" id="1.10.10.10">
    <property type="entry name" value="Winged helix-like DNA-binding domain superfamily/Winged helix DNA-binding domain"/>
    <property type="match status" value="1"/>
</dbReference>
<evidence type="ECO:0000313" key="5">
    <source>
        <dbReference type="EMBL" id="SEL79097.1"/>
    </source>
</evidence>
<dbReference type="RefSeq" id="WP_091836735.1">
    <property type="nucleotide sequence ID" value="NZ_FOAN01000005.1"/>
</dbReference>
<evidence type="ECO:0000256" key="1">
    <source>
        <dbReference type="ARBA" id="ARBA00023015"/>
    </source>
</evidence>
<sequence length="270" mass="29945">MARPQTGTAAERPSSERDVIPLYHRVYVMLLQKIMDGSYPQGSPIPSEDDLAETFSVSRVTIRKAMERLEREGRVLRQRGRGTFPLTPANELGEPASQLLNNQISLARKTKVALLAYDFVRPSPLLAQTFEIADGMELLRIERVRSDERSPISHTLCYLPADLAPLVPRTAISSLPVSATLAAAGVKLARFEEKITAVLADSDVAPHLDVAIGTPLVAMTRHVRDENARLIELLQALYRPDRYEYRVQYSIDGQNLGTPWKAMITDSGVA</sequence>
<dbReference type="PRINTS" id="PR00035">
    <property type="entry name" value="HTHGNTR"/>
</dbReference>
<dbReference type="PANTHER" id="PTHR44846:SF1">
    <property type="entry name" value="MANNOSYL-D-GLYCERATE TRANSPORT_METABOLISM SYSTEM REPRESSOR MNGR-RELATED"/>
    <property type="match status" value="1"/>
</dbReference>
<dbReference type="GO" id="GO:0003700">
    <property type="term" value="F:DNA-binding transcription factor activity"/>
    <property type="evidence" value="ECO:0007669"/>
    <property type="project" value="InterPro"/>
</dbReference>
<gene>
    <name evidence="5" type="ORF">SAMN04515666_105330</name>
</gene>